<dbReference type="PANTHER" id="PTHR13932:SF5">
    <property type="entry name" value="RADICAL S-ADENOSYL METHIONINE DOMAIN-CONTAINING PROTEIN 1, MITOCHONDRIAL"/>
    <property type="match status" value="1"/>
</dbReference>
<dbReference type="SMART" id="SM00729">
    <property type="entry name" value="Elp3"/>
    <property type="match status" value="1"/>
</dbReference>
<evidence type="ECO:0000313" key="3">
    <source>
        <dbReference type="EMBL" id="ACA32868.1"/>
    </source>
</evidence>
<dbReference type="InterPro" id="IPR006638">
    <property type="entry name" value="Elp3/MiaA/NifB-like_rSAM"/>
</dbReference>
<proteinExistence type="predicted"/>
<dbReference type="RefSeq" id="WP_006688870.1">
    <property type="nucleotide sequence ID" value="NC_010503.1"/>
</dbReference>
<dbReference type="HOGENOM" id="CLU_027579_2_2_14"/>
<dbReference type="InterPro" id="IPR023404">
    <property type="entry name" value="rSAM_horseshoe"/>
</dbReference>
<dbReference type="Gene3D" id="3.80.30.20">
    <property type="entry name" value="tm_1862 like domain"/>
    <property type="match status" value="1"/>
</dbReference>
<accession>A0A2C9DYB6</accession>
<dbReference type="SUPFAM" id="SSF102114">
    <property type="entry name" value="Radical SAM enzymes"/>
    <property type="match status" value="1"/>
</dbReference>
<dbReference type="EMBL" id="CP000942">
    <property type="protein sequence ID" value="ACA32868.1"/>
    <property type="molecule type" value="Genomic_DNA"/>
</dbReference>
<sequence>MIFNKKTKHLYIHIPFCNYICIFSDFKRILKTPQTKKFFKNFLENIKMHINNFKIKQFKTIYLGGGVPNCLNNQELEILLKTISPYVDDNCEYTIECNPELINQTQINLFKKYKINRISLNVQSMNNDVLKQMNFIHTNQDSKKAINLLHKNGLYNVSCDFLFCISILTLKDLDDVFNFILNHKINHVSFYSLEIKEQSLLKKYHITIDEEKEIEQMNYIINKFAGLNFHRYEVCNWTNNFRYIAKHNLAYWRTEDWAAIGWGAHGYEKNIVYFFDGSIKNPILIKKVLTKHELYQQILMMGLRLKDGLNLNKKINYEAYSYFKNQLKHVSINKKNHLLIDDLNLLNLTILDIF</sequence>
<dbReference type="KEGG" id="upa:UPA3_0282"/>
<dbReference type="GO" id="GO:0005737">
    <property type="term" value="C:cytoplasm"/>
    <property type="evidence" value="ECO:0007669"/>
    <property type="project" value="TreeGrafter"/>
</dbReference>
<feature type="domain" description="Radical SAM core" evidence="2">
    <location>
        <begin position="2"/>
        <end position="230"/>
    </location>
</feature>
<dbReference type="InterPro" id="IPR007197">
    <property type="entry name" value="rSAM"/>
</dbReference>
<dbReference type="InterPro" id="IPR058240">
    <property type="entry name" value="rSAM_sf"/>
</dbReference>
<dbReference type="GO" id="GO:0006779">
    <property type="term" value="P:porphyrin-containing compound biosynthetic process"/>
    <property type="evidence" value="ECO:0007669"/>
    <property type="project" value="TreeGrafter"/>
</dbReference>
<name>A0A2C9DYB6_UREP2</name>
<dbReference type="GO" id="GO:0051539">
    <property type="term" value="F:4 iron, 4 sulfur cluster binding"/>
    <property type="evidence" value="ECO:0007669"/>
    <property type="project" value="TreeGrafter"/>
</dbReference>
<evidence type="ECO:0000256" key="1">
    <source>
        <dbReference type="ARBA" id="ARBA00017228"/>
    </source>
</evidence>
<dbReference type="GO" id="GO:0003824">
    <property type="term" value="F:catalytic activity"/>
    <property type="evidence" value="ECO:0007669"/>
    <property type="project" value="InterPro"/>
</dbReference>
<dbReference type="Proteomes" id="UP000002162">
    <property type="component" value="Chromosome"/>
</dbReference>
<gene>
    <name evidence="3" type="ordered locus">UPA3_0282</name>
</gene>
<dbReference type="PROSITE" id="PS51918">
    <property type="entry name" value="RADICAL_SAM"/>
    <property type="match status" value="1"/>
</dbReference>
<dbReference type="AlphaFoldDB" id="A0A2C9DYB6"/>
<dbReference type="GeneID" id="29672428"/>
<protein>
    <recommendedName>
        <fullName evidence="1">Heme chaperone HemW</fullName>
    </recommendedName>
</protein>
<dbReference type="InterPro" id="IPR034505">
    <property type="entry name" value="Coproporphyrinogen-III_oxidase"/>
</dbReference>
<dbReference type="PANTHER" id="PTHR13932">
    <property type="entry name" value="COPROPORPHYRINIGEN III OXIDASE"/>
    <property type="match status" value="1"/>
</dbReference>
<evidence type="ECO:0000259" key="2">
    <source>
        <dbReference type="PROSITE" id="PS51918"/>
    </source>
</evidence>
<dbReference type="Pfam" id="PF04055">
    <property type="entry name" value="Radical_SAM"/>
    <property type="match status" value="1"/>
</dbReference>
<evidence type="ECO:0000313" key="4">
    <source>
        <dbReference type="Proteomes" id="UP000002162"/>
    </source>
</evidence>
<organism evidence="3 4">
    <name type="scientific">Ureaplasma parvum serovar 3 (strain ATCC 27815 / 27 / NCTC 11736)</name>
    <dbReference type="NCBI Taxonomy" id="505682"/>
    <lineage>
        <taxon>Bacteria</taxon>
        <taxon>Bacillati</taxon>
        <taxon>Mycoplasmatota</taxon>
        <taxon>Mycoplasmoidales</taxon>
        <taxon>Mycoplasmoidaceae</taxon>
        <taxon>Ureaplasma</taxon>
    </lineage>
</organism>
<dbReference type="NCBIfam" id="NF004567">
    <property type="entry name" value="PRK05904.1"/>
    <property type="match status" value="1"/>
</dbReference>
<reference evidence="3 4" key="1">
    <citation type="submission" date="2008-02" db="EMBL/GenBank/DDBJ databases">
        <title>Genome sequence of Ureaplasma parvum serovar 3.</title>
        <authorList>
            <person name="Methe B.A."/>
            <person name="Glass J."/>
            <person name="Waites K."/>
            <person name="Shrivastava S."/>
        </authorList>
    </citation>
    <scope>NUCLEOTIDE SEQUENCE [LARGE SCALE GENOMIC DNA]</scope>
    <source>
        <strain evidence="4">ATCC 27815 / 27 / NCTC 11736</strain>
    </source>
</reference>